<dbReference type="HOGENOM" id="CLU_045667_0_0_11"/>
<evidence type="ECO:0000313" key="3">
    <source>
        <dbReference type="EMBL" id="ADI12283.1"/>
    </source>
</evidence>
<feature type="transmembrane region" description="Helical" evidence="2">
    <location>
        <begin position="122"/>
        <end position="143"/>
    </location>
</feature>
<dbReference type="KEGG" id="sbh:SBI_09165"/>
<dbReference type="AlphaFoldDB" id="D7C3R7"/>
<protein>
    <recommendedName>
        <fullName evidence="5">Low temperature requirement protein LtrA</fullName>
    </recommendedName>
</protein>
<feature type="transmembrane region" description="Helical" evidence="2">
    <location>
        <begin position="275"/>
        <end position="295"/>
    </location>
</feature>
<feature type="transmembrane region" description="Helical" evidence="2">
    <location>
        <begin position="377"/>
        <end position="398"/>
    </location>
</feature>
<keyword evidence="2" id="KW-1133">Transmembrane helix</keyword>
<organism evidence="3 4">
    <name type="scientific">Streptomyces bingchenggensis (strain BCW-1)</name>
    <dbReference type="NCBI Taxonomy" id="749414"/>
    <lineage>
        <taxon>Bacteria</taxon>
        <taxon>Bacillati</taxon>
        <taxon>Actinomycetota</taxon>
        <taxon>Actinomycetes</taxon>
        <taxon>Kitasatosporales</taxon>
        <taxon>Streptomycetaceae</taxon>
        <taxon>Streptomyces</taxon>
    </lineage>
</organism>
<dbReference type="Proteomes" id="UP000000377">
    <property type="component" value="Chromosome"/>
</dbReference>
<reference evidence="3 4" key="1">
    <citation type="journal article" date="2010" name="J. Bacteriol.">
        <title>Genome sequence of the milbemycin-producing bacterium Streptomyces bingchenggensis.</title>
        <authorList>
            <person name="Wang X.J."/>
            <person name="Yan Y.J."/>
            <person name="Zhang B."/>
            <person name="An J."/>
            <person name="Wang J.J."/>
            <person name="Tian J."/>
            <person name="Jiang L."/>
            <person name="Chen Y.H."/>
            <person name="Huang S.X."/>
            <person name="Yin M."/>
            <person name="Zhang J."/>
            <person name="Gao A.L."/>
            <person name="Liu C.X."/>
            <person name="Zhu Z.X."/>
            <person name="Xiang W.S."/>
        </authorList>
    </citation>
    <scope>NUCLEOTIDE SEQUENCE [LARGE SCALE GENOMIC DNA]</scope>
    <source>
        <strain evidence="3 4">BCW-1</strain>
    </source>
</reference>
<keyword evidence="4" id="KW-1185">Reference proteome</keyword>
<feature type="transmembrane region" description="Helical" evidence="2">
    <location>
        <begin position="181"/>
        <end position="199"/>
    </location>
</feature>
<dbReference type="PANTHER" id="PTHR36840:SF1">
    <property type="entry name" value="BLL5714 PROTEIN"/>
    <property type="match status" value="1"/>
</dbReference>
<feature type="region of interest" description="Disordered" evidence="1">
    <location>
        <begin position="53"/>
        <end position="78"/>
    </location>
</feature>
<dbReference type="InterPro" id="IPR010640">
    <property type="entry name" value="Low_temperature_requirement_A"/>
</dbReference>
<accession>D7C3R7</accession>
<keyword evidence="2" id="KW-0812">Transmembrane</keyword>
<dbReference type="eggNOG" id="COG4292">
    <property type="taxonomic scope" value="Bacteria"/>
</dbReference>
<evidence type="ECO:0008006" key="5">
    <source>
        <dbReference type="Google" id="ProtNLM"/>
    </source>
</evidence>
<proteinExistence type="predicted"/>
<feature type="transmembrane region" description="Helical" evidence="2">
    <location>
        <begin position="155"/>
        <end position="175"/>
    </location>
</feature>
<feature type="transmembrane region" description="Helical" evidence="2">
    <location>
        <begin position="92"/>
        <end position="110"/>
    </location>
</feature>
<feature type="transmembrane region" description="Helical" evidence="2">
    <location>
        <begin position="301"/>
        <end position="322"/>
    </location>
</feature>
<name>D7C3R7_STRBB</name>
<dbReference type="PATRIC" id="fig|749414.3.peg.9441"/>
<feature type="transmembrane region" description="Helical" evidence="2">
    <location>
        <begin position="238"/>
        <end position="255"/>
    </location>
</feature>
<dbReference type="EMBL" id="CP002047">
    <property type="protein sequence ID" value="ADI12283.1"/>
    <property type="molecule type" value="Genomic_DNA"/>
</dbReference>
<feature type="transmembrane region" description="Helical" evidence="2">
    <location>
        <begin position="211"/>
        <end position="232"/>
    </location>
</feature>
<feature type="transmembrane region" description="Helical" evidence="2">
    <location>
        <begin position="343"/>
        <end position="365"/>
    </location>
</feature>
<keyword evidence="2" id="KW-0472">Membrane</keyword>
<dbReference type="STRING" id="749414.SBI_09165"/>
<dbReference type="PANTHER" id="PTHR36840">
    <property type="entry name" value="BLL5714 PROTEIN"/>
    <property type="match status" value="1"/>
</dbReference>
<gene>
    <name evidence="3" type="ordered locus">SBI_09165</name>
</gene>
<sequence length="454" mass="49177">MTVAVSWPGPPWRGPRAAKYCTTWVAVIAEVPVERLRNLIYANPTVHRTVEAARAAPERPASHDPLDSRVKAPSMRARDPREKHRVATSLELLFDLCFVVAVSQASFSLHHAVTSGHYASGVLHYLIVFFSVWWAWMNFTWFASAYDPQDTPYRLMVFVQITGSLILAAGVRRAFEGDDLSVITLGYVVMRTALAGLWLRASRADPERRRTTLRFACGVVACQIGWVTMLFLPDAVHAPGIAVLVVAEVAVPVWAQSAGMTPWHPRHIAERYELFTLIVLGESVASATAAVRTAFDEHPTGALYAVAAGGLLMVFAMWWLYFARPAHTLLATTHQAPGRRFRWAYGHYLIFGSAAAIGAGLGVSADQVTHRTGVPSQVAGAMVAVPAAVFLLTVWALHLRPHQQCAGESVPFLVAAALVLLTVFSPVPALATGIVLAVLAAVVTVTRGGRPAAD</sequence>
<evidence type="ECO:0000256" key="2">
    <source>
        <dbReference type="SAM" id="Phobius"/>
    </source>
</evidence>
<evidence type="ECO:0000256" key="1">
    <source>
        <dbReference type="SAM" id="MobiDB-lite"/>
    </source>
</evidence>
<feature type="transmembrane region" description="Helical" evidence="2">
    <location>
        <begin position="410"/>
        <end position="443"/>
    </location>
</feature>
<evidence type="ECO:0000313" key="4">
    <source>
        <dbReference type="Proteomes" id="UP000000377"/>
    </source>
</evidence>
<dbReference type="Pfam" id="PF06772">
    <property type="entry name" value="LtrA"/>
    <property type="match status" value="1"/>
</dbReference>